<protein>
    <submittedName>
        <fullName evidence="3">Putative necrosis-and ethylene-inducing protein 1 protein</fullName>
    </submittedName>
</protein>
<reference evidence="4" key="1">
    <citation type="journal article" date="2013" name="Genome Announc.">
        <title>Draft genome sequence of the grapevine dieback fungus Eutypa lata UCR-EL1.</title>
        <authorList>
            <person name="Blanco-Ulate B."/>
            <person name="Rolshausen P.E."/>
            <person name="Cantu D."/>
        </authorList>
    </citation>
    <scope>NUCLEOTIDE SEQUENCE [LARGE SCALE GENOMIC DNA]</scope>
    <source>
        <strain evidence="4">UCR-EL1</strain>
    </source>
</reference>
<dbReference type="eggNOG" id="ENOG502QRV1">
    <property type="taxonomic scope" value="Eukaryota"/>
</dbReference>
<gene>
    <name evidence="3" type="ORF">UCREL1_9984</name>
</gene>
<dbReference type="KEGG" id="ela:UCREL1_9984"/>
<comment type="similarity">
    <text evidence="1">Belongs to the Necrosis inducing protein (NPP1) family.</text>
</comment>
<dbReference type="OMA" id="HVIVWIN"/>
<name>M7T8V7_EUTLA</name>
<dbReference type="EMBL" id="KB707284">
    <property type="protein sequence ID" value="EMR63075.1"/>
    <property type="molecule type" value="Genomic_DNA"/>
</dbReference>
<dbReference type="InterPro" id="IPR008701">
    <property type="entry name" value="NPP1"/>
</dbReference>
<sequence length="203" mass="21907">MQMNSTLTLATAPSQVSVYPMESPMAPFFQPYEVIAHDAVTPFAEMVHTGAIGNAITKLKPGGLQDTGSSTGGCNDESMGQTYVRANERSDGKLAIIYAWYMPKDMPTDGVSTGLYRHDWENVVVFADSPTADSGASLVEYFINFPTNHELQFTDTFGRNLALVDWDAIPQAARDGLAAADFGCATVPFKDDTFDGNLDKASS</sequence>
<dbReference type="STRING" id="1287681.M7T8V7"/>
<evidence type="ECO:0000256" key="1">
    <source>
        <dbReference type="ARBA" id="ARBA00009520"/>
    </source>
</evidence>
<dbReference type="PIRSF" id="PIRSF029958">
    <property type="entry name" value="Necrosis-inducing_protein"/>
    <property type="match status" value="1"/>
</dbReference>
<proteinExistence type="inferred from homology"/>
<dbReference type="OrthoDB" id="89086at2759"/>
<dbReference type="Pfam" id="PF05630">
    <property type="entry name" value="NPP1"/>
    <property type="match status" value="2"/>
</dbReference>
<accession>M7T8V7</accession>
<dbReference type="PANTHER" id="PTHR33657:SF8">
    <property type="entry name" value="DOMAIN PROTEIN, PUTATIVE (AFU_ORTHOLOGUE AFUA_5G00600)-RELATED"/>
    <property type="match status" value="1"/>
</dbReference>
<dbReference type="HOGENOM" id="CLU_062263_1_0_1"/>
<keyword evidence="4" id="KW-1185">Reference proteome</keyword>
<keyword evidence="2" id="KW-0843">Virulence</keyword>
<evidence type="ECO:0000256" key="2">
    <source>
        <dbReference type="ARBA" id="ARBA00023026"/>
    </source>
</evidence>
<organism evidence="3 4">
    <name type="scientific">Eutypa lata (strain UCR-EL1)</name>
    <name type="common">Grapevine dieback disease fungus</name>
    <name type="synonym">Eutypa armeniacae</name>
    <dbReference type="NCBI Taxonomy" id="1287681"/>
    <lineage>
        <taxon>Eukaryota</taxon>
        <taxon>Fungi</taxon>
        <taxon>Dikarya</taxon>
        <taxon>Ascomycota</taxon>
        <taxon>Pezizomycotina</taxon>
        <taxon>Sordariomycetes</taxon>
        <taxon>Xylariomycetidae</taxon>
        <taxon>Xylariales</taxon>
        <taxon>Diatrypaceae</taxon>
        <taxon>Eutypa</taxon>
    </lineage>
</organism>
<dbReference type="PANTHER" id="PTHR33657">
    <property type="entry name" value="DOMAIN PROTEIN, PUTATIVE (AFU_ORTHOLOGUE AFUA_5G00600)-RELATED"/>
    <property type="match status" value="1"/>
</dbReference>
<evidence type="ECO:0000313" key="3">
    <source>
        <dbReference type="EMBL" id="EMR63075.1"/>
    </source>
</evidence>
<dbReference type="Proteomes" id="UP000012174">
    <property type="component" value="Unassembled WGS sequence"/>
</dbReference>
<evidence type="ECO:0000313" key="4">
    <source>
        <dbReference type="Proteomes" id="UP000012174"/>
    </source>
</evidence>
<dbReference type="AlphaFoldDB" id="M7T8V7"/>